<sequence>MKQKEKDTDEEQILKFWKQKKIYEKSVKKNKKPKAKTFYMMDGPPYASGHIHMGTALNKILKDIAMRSRRLQGFDVFDRAGYDTHGVPIEFQVEKEIGGKTKQDIEKFG</sequence>
<evidence type="ECO:0000256" key="1">
    <source>
        <dbReference type="ARBA" id="ARBA00022598"/>
    </source>
</evidence>
<gene>
    <name evidence="7" type="ORF">S06H3_36030</name>
</gene>
<organism evidence="7">
    <name type="scientific">marine sediment metagenome</name>
    <dbReference type="NCBI Taxonomy" id="412755"/>
    <lineage>
        <taxon>unclassified sequences</taxon>
        <taxon>metagenomes</taxon>
        <taxon>ecological metagenomes</taxon>
    </lineage>
</organism>
<keyword evidence="5" id="KW-0030">Aminoacyl-tRNA synthetase</keyword>
<dbReference type="InterPro" id="IPR001412">
    <property type="entry name" value="aa-tRNA-synth_I_CS"/>
</dbReference>
<dbReference type="EMBL" id="BARV01021790">
    <property type="protein sequence ID" value="GAI27643.1"/>
    <property type="molecule type" value="Genomic_DNA"/>
</dbReference>
<dbReference type="GO" id="GO:0006428">
    <property type="term" value="P:isoleucyl-tRNA aminoacylation"/>
    <property type="evidence" value="ECO:0007669"/>
    <property type="project" value="TreeGrafter"/>
</dbReference>
<dbReference type="InterPro" id="IPR002300">
    <property type="entry name" value="aa-tRNA-synth_Ia"/>
</dbReference>
<name>X1M8M7_9ZZZZ</name>
<proteinExistence type="predicted"/>
<dbReference type="PANTHER" id="PTHR42765:SF1">
    <property type="entry name" value="ISOLEUCINE--TRNA LIGASE, MITOCHONDRIAL"/>
    <property type="match status" value="1"/>
</dbReference>
<dbReference type="InterPro" id="IPR050081">
    <property type="entry name" value="Ile-tRNA_ligase"/>
</dbReference>
<dbReference type="Pfam" id="PF00133">
    <property type="entry name" value="tRNA-synt_1"/>
    <property type="match status" value="1"/>
</dbReference>
<comment type="caution">
    <text evidence="7">The sequence shown here is derived from an EMBL/GenBank/DDBJ whole genome shotgun (WGS) entry which is preliminary data.</text>
</comment>
<protein>
    <recommendedName>
        <fullName evidence="6">Aminoacyl-tRNA synthetase class Ia domain-containing protein</fullName>
    </recommendedName>
</protein>
<dbReference type="Gene3D" id="3.40.50.620">
    <property type="entry name" value="HUPs"/>
    <property type="match status" value="1"/>
</dbReference>
<reference evidence="7" key="1">
    <citation type="journal article" date="2014" name="Front. Microbiol.">
        <title>High frequency of phylogenetically diverse reductive dehalogenase-homologous genes in deep subseafloor sedimentary metagenomes.</title>
        <authorList>
            <person name="Kawai M."/>
            <person name="Futagami T."/>
            <person name="Toyoda A."/>
            <person name="Takaki Y."/>
            <person name="Nishi S."/>
            <person name="Hori S."/>
            <person name="Arai W."/>
            <person name="Tsubouchi T."/>
            <person name="Morono Y."/>
            <person name="Uchiyama I."/>
            <person name="Ito T."/>
            <person name="Fujiyama A."/>
            <person name="Inagaki F."/>
            <person name="Takami H."/>
        </authorList>
    </citation>
    <scope>NUCLEOTIDE SEQUENCE</scope>
    <source>
        <strain evidence="7">Expedition CK06-06</strain>
    </source>
</reference>
<evidence type="ECO:0000313" key="7">
    <source>
        <dbReference type="EMBL" id="GAI27643.1"/>
    </source>
</evidence>
<keyword evidence="3" id="KW-0067">ATP-binding</keyword>
<evidence type="ECO:0000256" key="5">
    <source>
        <dbReference type="ARBA" id="ARBA00023146"/>
    </source>
</evidence>
<keyword evidence="1" id="KW-0436">Ligase</keyword>
<dbReference type="AlphaFoldDB" id="X1M8M7"/>
<dbReference type="SUPFAM" id="SSF52374">
    <property type="entry name" value="Nucleotidylyl transferase"/>
    <property type="match status" value="1"/>
</dbReference>
<dbReference type="PROSITE" id="PS00178">
    <property type="entry name" value="AA_TRNA_LIGASE_I"/>
    <property type="match status" value="1"/>
</dbReference>
<dbReference type="PANTHER" id="PTHR42765">
    <property type="entry name" value="SOLEUCYL-TRNA SYNTHETASE"/>
    <property type="match status" value="1"/>
</dbReference>
<dbReference type="GO" id="GO:0005829">
    <property type="term" value="C:cytosol"/>
    <property type="evidence" value="ECO:0007669"/>
    <property type="project" value="TreeGrafter"/>
</dbReference>
<feature type="domain" description="Aminoacyl-tRNA synthetase class Ia" evidence="6">
    <location>
        <begin position="12"/>
        <end position="109"/>
    </location>
</feature>
<keyword evidence="4" id="KW-0648">Protein biosynthesis</keyword>
<dbReference type="GO" id="GO:0005524">
    <property type="term" value="F:ATP binding"/>
    <property type="evidence" value="ECO:0007669"/>
    <property type="project" value="UniProtKB-KW"/>
</dbReference>
<accession>X1M8M7</accession>
<evidence type="ECO:0000256" key="3">
    <source>
        <dbReference type="ARBA" id="ARBA00022840"/>
    </source>
</evidence>
<evidence type="ECO:0000259" key="6">
    <source>
        <dbReference type="Pfam" id="PF00133"/>
    </source>
</evidence>
<feature type="non-terminal residue" evidence="7">
    <location>
        <position position="109"/>
    </location>
</feature>
<dbReference type="InterPro" id="IPR014729">
    <property type="entry name" value="Rossmann-like_a/b/a_fold"/>
</dbReference>
<dbReference type="GO" id="GO:0004822">
    <property type="term" value="F:isoleucine-tRNA ligase activity"/>
    <property type="evidence" value="ECO:0007669"/>
    <property type="project" value="TreeGrafter"/>
</dbReference>
<keyword evidence="2" id="KW-0547">Nucleotide-binding</keyword>
<evidence type="ECO:0000256" key="4">
    <source>
        <dbReference type="ARBA" id="ARBA00022917"/>
    </source>
</evidence>
<evidence type="ECO:0000256" key="2">
    <source>
        <dbReference type="ARBA" id="ARBA00022741"/>
    </source>
</evidence>